<reference evidence="2 3" key="1">
    <citation type="submission" date="2012-03" db="EMBL/GenBank/DDBJ databases">
        <title>The Genome Sequence of Bartonella elizabethae Re6043vi.</title>
        <authorList>
            <consortium name="The Broad Institute Genome Sequencing Platform"/>
            <consortium name="The Broad Institute Genome Sequencing Center for Infectious Disease"/>
            <person name="Feldgarden M."/>
            <person name="Kirby J."/>
            <person name="Kosoy M."/>
            <person name="Birtles R."/>
            <person name="Probert W.S."/>
            <person name="Chiaraviglio L."/>
            <person name="Young S.K."/>
            <person name="Zeng Q."/>
            <person name="Gargeya S."/>
            <person name="Fitzgerald M."/>
            <person name="Haas B."/>
            <person name="Abouelleil A."/>
            <person name="Alvarado L."/>
            <person name="Arachchi H.M."/>
            <person name="Berlin A."/>
            <person name="Chapman S.B."/>
            <person name="Gearin G."/>
            <person name="Goldberg J."/>
            <person name="Griggs A."/>
            <person name="Gujja S."/>
            <person name="Hansen M."/>
            <person name="Heiman D."/>
            <person name="Howarth C."/>
            <person name="Larimer J."/>
            <person name="Lui A."/>
            <person name="MacDonald P.J.P."/>
            <person name="McCowen C."/>
            <person name="Montmayeur A."/>
            <person name="Murphy C."/>
            <person name="Neiman D."/>
            <person name="Pearson M."/>
            <person name="Priest M."/>
            <person name="Roberts A."/>
            <person name="Saif S."/>
            <person name="Shea T."/>
            <person name="Sisk P."/>
            <person name="Stolte C."/>
            <person name="Sykes S."/>
            <person name="Wortman J."/>
            <person name="Nusbaum C."/>
            <person name="Birren B."/>
        </authorList>
    </citation>
    <scope>NUCLEOTIDE SEQUENCE [LARGE SCALE GENOMIC DNA]</scope>
    <source>
        <strain evidence="2 3">Re6043vi</strain>
    </source>
</reference>
<keyword evidence="3" id="KW-1185">Reference proteome</keyword>
<keyword evidence="1" id="KW-0812">Transmembrane</keyword>
<keyword evidence="1" id="KW-0472">Membrane</keyword>
<name>A0ABP2QR06_BAREL</name>
<evidence type="ECO:0000313" key="2">
    <source>
        <dbReference type="EMBL" id="EJF84794.1"/>
    </source>
</evidence>
<gene>
    <name evidence="2" type="ORF">MCU_00372</name>
</gene>
<evidence type="ECO:0000256" key="1">
    <source>
        <dbReference type="SAM" id="Phobius"/>
    </source>
</evidence>
<protein>
    <submittedName>
        <fullName evidence="2">Uncharacterized protein</fullName>
    </submittedName>
</protein>
<keyword evidence="1" id="KW-1133">Transmembrane helix</keyword>
<sequence length="85" mass="10091">MPLIFHLYGFYYGVLNNKLKHPTTSHDRLSFLHPFSIHRKANATEDAFIFPLIKNKNFFPYESDYKLFFLNALFLVIFIEFSLIG</sequence>
<dbReference type="EMBL" id="AILW01000002">
    <property type="protein sequence ID" value="EJF84794.1"/>
    <property type="molecule type" value="Genomic_DNA"/>
</dbReference>
<accession>A0ABP2QR06</accession>
<proteinExistence type="predicted"/>
<feature type="transmembrane region" description="Helical" evidence="1">
    <location>
        <begin position="65"/>
        <end position="84"/>
    </location>
</feature>
<comment type="caution">
    <text evidence="2">The sequence shown here is derived from an EMBL/GenBank/DDBJ whole genome shotgun (WGS) entry which is preliminary data.</text>
</comment>
<dbReference type="Proteomes" id="UP000008942">
    <property type="component" value="Unassembled WGS sequence"/>
</dbReference>
<organism evidence="2 3">
    <name type="scientific">Bartonella elizabethae Re6043vi</name>
    <dbReference type="NCBI Taxonomy" id="1094554"/>
    <lineage>
        <taxon>Bacteria</taxon>
        <taxon>Pseudomonadati</taxon>
        <taxon>Pseudomonadota</taxon>
        <taxon>Alphaproteobacteria</taxon>
        <taxon>Hyphomicrobiales</taxon>
        <taxon>Bartonellaceae</taxon>
        <taxon>Bartonella</taxon>
    </lineage>
</organism>
<evidence type="ECO:0000313" key="3">
    <source>
        <dbReference type="Proteomes" id="UP000008942"/>
    </source>
</evidence>